<protein>
    <submittedName>
        <fullName evidence="3">Uncharacterized protein</fullName>
    </submittedName>
</protein>
<dbReference type="AlphaFoldDB" id="A0AAV5T7V4"/>
<evidence type="ECO:0000313" key="4">
    <source>
        <dbReference type="Proteomes" id="UP001432027"/>
    </source>
</evidence>
<feature type="compositionally biased region" description="Basic residues" evidence="1">
    <location>
        <begin position="56"/>
        <end position="69"/>
    </location>
</feature>
<keyword evidence="4" id="KW-1185">Reference proteome</keyword>
<dbReference type="Proteomes" id="UP001432027">
    <property type="component" value="Unassembled WGS sequence"/>
</dbReference>
<dbReference type="EMBL" id="BTSX01000003">
    <property type="protein sequence ID" value="GMS90482.1"/>
    <property type="molecule type" value="Genomic_DNA"/>
</dbReference>
<feature type="region of interest" description="Disordered" evidence="1">
    <location>
        <begin position="1"/>
        <end position="69"/>
    </location>
</feature>
<accession>A0AAV5T7V4</accession>
<reference evidence="3" key="1">
    <citation type="submission" date="2023-10" db="EMBL/GenBank/DDBJ databases">
        <title>Genome assembly of Pristionchus species.</title>
        <authorList>
            <person name="Yoshida K."/>
            <person name="Sommer R.J."/>
        </authorList>
    </citation>
    <scope>NUCLEOTIDE SEQUENCE</scope>
    <source>
        <strain evidence="3">RS0144</strain>
    </source>
</reference>
<name>A0AAV5T7V4_9BILA</name>
<organism evidence="3 4">
    <name type="scientific">Pristionchus entomophagus</name>
    <dbReference type="NCBI Taxonomy" id="358040"/>
    <lineage>
        <taxon>Eukaryota</taxon>
        <taxon>Metazoa</taxon>
        <taxon>Ecdysozoa</taxon>
        <taxon>Nematoda</taxon>
        <taxon>Chromadorea</taxon>
        <taxon>Rhabditida</taxon>
        <taxon>Rhabditina</taxon>
        <taxon>Diplogasteromorpha</taxon>
        <taxon>Diplogasteroidea</taxon>
        <taxon>Neodiplogasteridae</taxon>
        <taxon>Pristionchus</taxon>
    </lineage>
</organism>
<keyword evidence="2" id="KW-1133">Transmembrane helix</keyword>
<keyword evidence="2" id="KW-0812">Transmembrane</keyword>
<evidence type="ECO:0000313" key="3">
    <source>
        <dbReference type="EMBL" id="GMS90482.1"/>
    </source>
</evidence>
<feature type="non-terminal residue" evidence="3">
    <location>
        <position position="1"/>
    </location>
</feature>
<evidence type="ECO:0000256" key="2">
    <source>
        <dbReference type="SAM" id="Phobius"/>
    </source>
</evidence>
<gene>
    <name evidence="3" type="ORF">PENTCL1PPCAC_12657</name>
</gene>
<feature type="transmembrane region" description="Helical" evidence="2">
    <location>
        <begin position="229"/>
        <end position="248"/>
    </location>
</feature>
<comment type="caution">
    <text evidence="3">The sequence shown here is derived from an EMBL/GenBank/DDBJ whole genome shotgun (WGS) entry which is preliminary data.</text>
</comment>
<proteinExistence type="predicted"/>
<keyword evidence="2" id="KW-0472">Membrane</keyword>
<feature type="compositionally biased region" description="Low complexity" evidence="1">
    <location>
        <begin position="38"/>
        <end position="51"/>
    </location>
</feature>
<feature type="transmembrane region" description="Helical" evidence="2">
    <location>
        <begin position="254"/>
        <end position="278"/>
    </location>
</feature>
<sequence length="352" mass="39364">HRSPPLCDSSNQAGYREPQLLITKGSLSSTASLPMTMLRRGLQQQQPQQGGERPRNNKKKQQRTSKERRRIMQTYHRKDDIPDCGPEVAEETAAVPEGATLSDEDERFLDELIDRRKRKIRKICVSPASSVESVVVTAISYKDDDVSACHRRVPTTCHCDAAAVPAAMMHHQAASHNMFGGLVQPMRTTTGAAAADLLQHSDADSYSMFGDHRNSAYDNETLTRWSSSLFNWVYGLFGAVLGLGKHVVKTPFLLGLTLTTIFLLLIAVQIEIFISYFIEEFLNVAYPTLHGYLLLLENWFMGAAHTTAAFNDLSQATFCDTADRWCAQYGLLCEQRCSFTRLAAERVRGSLR</sequence>
<evidence type="ECO:0000256" key="1">
    <source>
        <dbReference type="SAM" id="MobiDB-lite"/>
    </source>
</evidence>